<sequence>MIISLDAEKAFDRVEWDYLFSVLGKFGFGSKFISWIQLLYSAPSACVTTNFQRSEYFPLSRGTRQGCPMSPLLFAIALEPLPIVLKSSACFAGIVRAGLEHRVSLYADDLLLYVTDPVSSVDNILQILTTFGLFSGYKVNISKSECFPVNTAAKQISSDTLPFRLAYNCFRYLGINISHSLSSLYTNNFTKLVTEIRSDLARWDSLPLSLVGRINSIKMNILPRFLFLFQCLPIFLSKSFIQMLDRMISKFIWAGKNPRARRTTLQRSKSYGGLALPNFLFYYWAANLQKIHAWCNSPNLDWCVMEDASCHPSSLAALLCAPLASRYPSCIKNPIVLSSLKIWKQFRQHFKLSSPVSLSPICNNHFFPPSNADAAFTLWRERGLVRFSDLYSDGLFASFNDLRTKFNLPQSHMFRYFQVRNYARTHFTPFPHSPAESLITEVLSLPLARSKISVFLDLIASSNMSSLVKLKDSWERELAFDLTDEWWREAMIRVNSTSSCARLSLIQFKVFHKIHFTKNRLSRLFPGTNDTCDRCGLSPADHVHMFFSCPKLVNFWSCFFKSLNNSLNIRLEPCPLISIFGVPRTSTSLTKKNSDVVAFASLIARRRILLHWKSPNAPPTTSWLRDLMSFLSLEKIKYSLRGSATNFYKRWQPLITYVNTLTSLDSN</sequence>
<dbReference type="InterPro" id="IPR000477">
    <property type="entry name" value="RT_dom"/>
</dbReference>
<dbReference type="SUPFAM" id="SSF56672">
    <property type="entry name" value="DNA/RNA polymerases"/>
    <property type="match status" value="1"/>
</dbReference>
<dbReference type="CDD" id="cd01650">
    <property type="entry name" value="RT_nLTR_like"/>
    <property type="match status" value="1"/>
</dbReference>
<evidence type="ECO:0000313" key="3">
    <source>
        <dbReference type="Proteomes" id="UP000694700"/>
    </source>
</evidence>
<protein>
    <recommendedName>
        <fullName evidence="1">Reverse transcriptase domain-containing protein</fullName>
    </recommendedName>
</protein>
<organism evidence="2 3">
    <name type="scientific">Cyprinus carpio</name>
    <name type="common">Common carp</name>
    <dbReference type="NCBI Taxonomy" id="7962"/>
    <lineage>
        <taxon>Eukaryota</taxon>
        <taxon>Metazoa</taxon>
        <taxon>Chordata</taxon>
        <taxon>Craniata</taxon>
        <taxon>Vertebrata</taxon>
        <taxon>Euteleostomi</taxon>
        <taxon>Actinopterygii</taxon>
        <taxon>Neopterygii</taxon>
        <taxon>Teleostei</taxon>
        <taxon>Ostariophysi</taxon>
        <taxon>Cypriniformes</taxon>
        <taxon>Cyprinidae</taxon>
        <taxon>Cyprininae</taxon>
        <taxon>Cyprinus</taxon>
    </lineage>
</organism>
<dbReference type="PANTHER" id="PTHR31635">
    <property type="entry name" value="REVERSE TRANSCRIPTASE DOMAIN-CONTAINING PROTEIN-RELATED"/>
    <property type="match status" value="1"/>
</dbReference>
<evidence type="ECO:0000259" key="1">
    <source>
        <dbReference type="PROSITE" id="PS50878"/>
    </source>
</evidence>
<dbReference type="AlphaFoldDB" id="A0A8C1TWU3"/>
<accession>A0A8C1TWU3</accession>
<evidence type="ECO:0000313" key="2">
    <source>
        <dbReference type="Ensembl" id="ENSCCRP00015028831.1"/>
    </source>
</evidence>
<dbReference type="Ensembl" id="ENSCCRT00015029850.1">
    <property type="protein sequence ID" value="ENSCCRP00015028831.1"/>
    <property type="gene ID" value="ENSCCRG00015012172.1"/>
</dbReference>
<name>A0A8C1TWU3_CYPCA</name>
<dbReference type="Proteomes" id="UP000694700">
    <property type="component" value="Unplaced"/>
</dbReference>
<proteinExistence type="predicted"/>
<feature type="domain" description="Reverse transcriptase" evidence="1">
    <location>
        <begin position="1"/>
        <end position="177"/>
    </location>
</feature>
<dbReference type="PANTHER" id="PTHR31635:SF196">
    <property type="entry name" value="REVERSE TRANSCRIPTASE DOMAIN-CONTAINING PROTEIN-RELATED"/>
    <property type="match status" value="1"/>
</dbReference>
<dbReference type="PROSITE" id="PS50878">
    <property type="entry name" value="RT_POL"/>
    <property type="match status" value="1"/>
</dbReference>
<dbReference type="InterPro" id="IPR043502">
    <property type="entry name" value="DNA/RNA_pol_sf"/>
</dbReference>
<dbReference type="Pfam" id="PF00078">
    <property type="entry name" value="RVT_1"/>
    <property type="match status" value="1"/>
</dbReference>
<reference evidence="2" key="1">
    <citation type="submission" date="2025-08" db="UniProtKB">
        <authorList>
            <consortium name="Ensembl"/>
        </authorList>
    </citation>
    <scope>IDENTIFICATION</scope>
</reference>